<feature type="chain" id="PRO_5036402745" description="Peptidase S1 domain-containing protein" evidence="9">
    <location>
        <begin position="17"/>
        <end position="266"/>
    </location>
</feature>
<feature type="domain" description="Peptidase S1" evidence="10">
    <location>
        <begin position="39"/>
        <end position="266"/>
    </location>
</feature>
<evidence type="ECO:0000256" key="1">
    <source>
        <dbReference type="ARBA" id="ARBA00007664"/>
    </source>
</evidence>
<dbReference type="SMART" id="SM00020">
    <property type="entry name" value="Tryp_SPc"/>
    <property type="match status" value="1"/>
</dbReference>
<keyword evidence="12" id="KW-1185">Reference proteome</keyword>
<evidence type="ECO:0000256" key="3">
    <source>
        <dbReference type="ARBA" id="ARBA00022729"/>
    </source>
</evidence>
<dbReference type="PROSITE" id="PS00135">
    <property type="entry name" value="TRYPSIN_SER"/>
    <property type="match status" value="1"/>
</dbReference>
<name>A0A7R9A3F5_9CRUS</name>
<dbReference type="SUPFAM" id="SSF50494">
    <property type="entry name" value="Trypsin-like serine proteases"/>
    <property type="match status" value="1"/>
</dbReference>
<keyword evidence="5 8" id="KW-0720">Serine protease</keyword>
<dbReference type="PANTHER" id="PTHR24252">
    <property type="entry name" value="ACROSIN-RELATED"/>
    <property type="match status" value="1"/>
</dbReference>
<dbReference type="InterPro" id="IPR009003">
    <property type="entry name" value="Peptidase_S1_PA"/>
</dbReference>
<dbReference type="PROSITE" id="PS50240">
    <property type="entry name" value="TRYPSIN_DOM"/>
    <property type="match status" value="1"/>
</dbReference>
<evidence type="ECO:0000256" key="2">
    <source>
        <dbReference type="ARBA" id="ARBA00022670"/>
    </source>
</evidence>
<dbReference type="GO" id="GO:0006508">
    <property type="term" value="P:proteolysis"/>
    <property type="evidence" value="ECO:0007669"/>
    <property type="project" value="UniProtKB-KW"/>
</dbReference>
<keyword evidence="7" id="KW-1015">Disulfide bond</keyword>
<accession>A0A7R9A3F5</accession>
<dbReference type="Pfam" id="PF00089">
    <property type="entry name" value="Trypsin"/>
    <property type="match status" value="1"/>
</dbReference>
<dbReference type="AlphaFoldDB" id="A0A7R9A3F5"/>
<keyword evidence="2 8" id="KW-0645">Protease</keyword>
<keyword evidence="4 8" id="KW-0378">Hydrolase</keyword>
<evidence type="ECO:0000256" key="5">
    <source>
        <dbReference type="ARBA" id="ARBA00022825"/>
    </source>
</evidence>
<dbReference type="InterPro" id="IPR018114">
    <property type="entry name" value="TRYPSIN_HIS"/>
</dbReference>
<dbReference type="InterPro" id="IPR043504">
    <property type="entry name" value="Peptidase_S1_PA_chymotrypsin"/>
</dbReference>
<evidence type="ECO:0000313" key="11">
    <source>
        <dbReference type="EMBL" id="CAD7246774.1"/>
    </source>
</evidence>
<evidence type="ECO:0000313" key="12">
    <source>
        <dbReference type="Proteomes" id="UP000677054"/>
    </source>
</evidence>
<proteinExistence type="inferred from homology"/>
<keyword evidence="6" id="KW-0865">Zymogen</keyword>
<dbReference type="Proteomes" id="UP000677054">
    <property type="component" value="Unassembled WGS sequence"/>
</dbReference>
<dbReference type="InterPro" id="IPR033116">
    <property type="entry name" value="TRYPSIN_SER"/>
</dbReference>
<dbReference type="FunFam" id="2.40.10.10:FF:000077">
    <property type="entry name" value="Predicted protein"/>
    <property type="match status" value="1"/>
</dbReference>
<dbReference type="Gene3D" id="2.40.10.10">
    <property type="entry name" value="Trypsin-like serine proteases"/>
    <property type="match status" value="1"/>
</dbReference>
<dbReference type="EMBL" id="CAJPEV010001234">
    <property type="protein sequence ID" value="CAG0891524.1"/>
    <property type="molecule type" value="Genomic_DNA"/>
</dbReference>
<dbReference type="PRINTS" id="PR00722">
    <property type="entry name" value="CHYMOTRYPSIN"/>
</dbReference>
<comment type="similarity">
    <text evidence="1">Belongs to the peptidase S1 family.</text>
</comment>
<evidence type="ECO:0000256" key="8">
    <source>
        <dbReference type="RuleBase" id="RU363034"/>
    </source>
</evidence>
<dbReference type="GO" id="GO:0004252">
    <property type="term" value="F:serine-type endopeptidase activity"/>
    <property type="evidence" value="ECO:0007669"/>
    <property type="project" value="InterPro"/>
</dbReference>
<protein>
    <recommendedName>
        <fullName evidence="10">Peptidase S1 domain-containing protein</fullName>
    </recommendedName>
</protein>
<feature type="signal peptide" evidence="9">
    <location>
        <begin position="1"/>
        <end position="16"/>
    </location>
</feature>
<evidence type="ECO:0000259" key="10">
    <source>
        <dbReference type="PROSITE" id="PS50240"/>
    </source>
</evidence>
<dbReference type="InterPro" id="IPR001254">
    <property type="entry name" value="Trypsin_dom"/>
</dbReference>
<dbReference type="OrthoDB" id="10059102at2759"/>
<dbReference type="PANTHER" id="PTHR24252:SF7">
    <property type="entry name" value="HYALIN"/>
    <property type="match status" value="1"/>
</dbReference>
<evidence type="ECO:0000256" key="6">
    <source>
        <dbReference type="ARBA" id="ARBA00023145"/>
    </source>
</evidence>
<reference evidence="11" key="1">
    <citation type="submission" date="2020-11" db="EMBL/GenBank/DDBJ databases">
        <authorList>
            <person name="Tran Van P."/>
        </authorList>
    </citation>
    <scope>NUCLEOTIDE SEQUENCE</scope>
</reference>
<evidence type="ECO:0000256" key="4">
    <source>
        <dbReference type="ARBA" id="ARBA00022801"/>
    </source>
</evidence>
<dbReference type="EMBL" id="LR900751">
    <property type="protein sequence ID" value="CAD7246774.1"/>
    <property type="molecule type" value="Genomic_DNA"/>
</dbReference>
<dbReference type="PROSITE" id="PS00134">
    <property type="entry name" value="TRYPSIN_HIS"/>
    <property type="match status" value="1"/>
</dbReference>
<dbReference type="InterPro" id="IPR001314">
    <property type="entry name" value="Peptidase_S1A"/>
</dbReference>
<sequence>MLRFVLFSLALAWANAAPADTLKEAFQWVSDKPMPDGRIVGGENARIEDIPWQVSIQYDIGFHFCGGSIMDELHIITAAHCCAGKTPQELQIRAGSSNKGTGGVIRYVDVIRQHEEFNYFELVNDICLLTLTEALPLDGVTMKAATLPTQGLEYESGTEVSASGWGTLSEGGSSPDILQVVDVRTYTDDECRALQDGITDDMLCAGVDEGGKDSCQGDSGGPLFLKGDDRHLVGVVSWGRGCGEPLLPGVYAQTSVFVNWLGQQVQ</sequence>
<keyword evidence="3 9" id="KW-0732">Signal</keyword>
<evidence type="ECO:0000256" key="9">
    <source>
        <dbReference type="SAM" id="SignalP"/>
    </source>
</evidence>
<organism evidence="11">
    <name type="scientific">Darwinula stevensoni</name>
    <dbReference type="NCBI Taxonomy" id="69355"/>
    <lineage>
        <taxon>Eukaryota</taxon>
        <taxon>Metazoa</taxon>
        <taxon>Ecdysozoa</taxon>
        <taxon>Arthropoda</taxon>
        <taxon>Crustacea</taxon>
        <taxon>Oligostraca</taxon>
        <taxon>Ostracoda</taxon>
        <taxon>Podocopa</taxon>
        <taxon>Podocopida</taxon>
        <taxon>Darwinulocopina</taxon>
        <taxon>Darwinuloidea</taxon>
        <taxon>Darwinulidae</taxon>
        <taxon>Darwinula</taxon>
    </lineage>
</organism>
<dbReference type="CDD" id="cd00190">
    <property type="entry name" value="Tryp_SPc"/>
    <property type="match status" value="1"/>
</dbReference>
<gene>
    <name evidence="11" type="ORF">DSTB1V02_LOCUS6620</name>
</gene>
<evidence type="ECO:0000256" key="7">
    <source>
        <dbReference type="ARBA" id="ARBA00023157"/>
    </source>
</evidence>